<evidence type="ECO:0000256" key="9">
    <source>
        <dbReference type="ARBA" id="ARBA00066187"/>
    </source>
</evidence>
<dbReference type="GO" id="GO:0003905">
    <property type="term" value="F:alkylbase DNA N-glycosylase activity"/>
    <property type="evidence" value="ECO:0007669"/>
    <property type="project" value="UniProtKB-EC"/>
</dbReference>
<dbReference type="GO" id="GO:0006284">
    <property type="term" value="P:base-excision repair"/>
    <property type="evidence" value="ECO:0007669"/>
    <property type="project" value="InterPro"/>
</dbReference>
<evidence type="ECO:0000313" key="15">
    <source>
        <dbReference type="EMBL" id="OXU27267.1"/>
    </source>
</evidence>
<evidence type="ECO:0000256" key="5">
    <source>
        <dbReference type="ARBA" id="ARBA00022763"/>
    </source>
</evidence>
<name>A0A232FAC0_9HYME</name>
<dbReference type="OrthoDB" id="6353017at2759"/>
<keyword evidence="16" id="KW-1185">Reference proteome</keyword>
<comment type="similarity">
    <text evidence="3">Belongs to the DNA glycosylase MPG family.</text>
</comment>
<dbReference type="STRING" id="543379.A0A232FAC0"/>
<sequence length="319" mass="36171">MKRTRASTRIKKLNEQNESESPAGLEKENEEKNLQVFVGTEFFIFVMVCNLKINFQKNEKDPKKVVKKITAKTVEDLESIKDELQQLNDPPSTPWEKEISSLRLPFSFYDSPCETLAKKMLGKILVRKLDDGTILKGRIVETESYLGIVDKASATYQGKVTPRNIPMYMDPGTIFVYLTYGMYHCFNISSGGEGSSVFLRAVEPLEGIDKMKENRNSKSSSKAPKKASKDFKVHDLCNGPSKLCMALDIKKEHTKYSMCSWKGMWIEEDPNKEEINIVSCSRIGIDSAGVEWASKPLRFYILGNESVSKRDKKAESSFL</sequence>
<evidence type="ECO:0000256" key="6">
    <source>
        <dbReference type="ARBA" id="ARBA00022801"/>
    </source>
</evidence>
<dbReference type="FunFam" id="3.10.300.10:FF:000001">
    <property type="entry name" value="Putative 3-methyladenine DNA glycosylase"/>
    <property type="match status" value="1"/>
</dbReference>
<dbReference type="InterPro" id="IPR036995">
    <property type="entry name" value="MPG_sf"/>
</dbReference>
<evidence type="ECO:0000256" key="7">
    <source>
        <dbReference type="ARBA" id="ARBA00023204"/>
    </source>
</evidence>
<evidence type="ECO:0000256" key="14">
    <source>
        <dbReference type="SAM" id="MobiDB-lite"/>
    </source>
</evidence>
<proteinExistence type="inferred from homology"/>
<feature type="compositionally biased region" description="Basic residues" evidence="14">
    <location>
        <begin position="1"/>
        <end position="11"/>
    </location>
</feature>
<evidence type="ECO:0000256" key="1">
    <source>
        <dbReference type="ARBA" id="ARBA00000086"/>
    </source>
</evidence>
<keyword evidence="5" id="KW-0227">DNA damage</keyword>
<protein>
    <recommendedName>
        <fullName evidence="10">DNA-3-methyladenine glycosylase</fullName>
        <ecNumber evidence="4">3.2.2.21</ecNumber>
    </recommendedName>
    <alternativeName>
        <fullName evidence="11">3-alkyladenine DNA glycosylase</fullName>
    </alternativeName>
    <alternativeName>
        <fullName evidence="8">3-methyladenine DNA glycosidase</fullName>
    </alternativeName>
    <alternativeName>
        <fullName evidence="13">ADPG</fullName>
    </alternativeName>
    <alternativeName>
        <fullName evidence="12">N-methylpurine-DNA glycosylase</fullName>
    </alternativeName>
</protein>
<evidence type="ECO:0000256" key="3">
    <source>
        <dbReference type="ARBA" id="ARBA00009232"/>
    </source>
</evidence>
<keyword evidence="6" id="KW-0378">Hydrolase</keyword>
<dbReference type="EMBL" id="NNAY01000636">
    <property type="protein sequence ID" value="OXU27267.1"/>
    <property type="molecule type" value="Genomic_DNA"/>
</dbReference>
<feature type="region of interest" description="Disordered" evidence="14">
    <location>
        <begin position="1"/>
        <end position="27"/>
    </location>
</feature>
<evidence type="ECO:0000313" key="16">
    <source>
        <dbReference type="Proteomes" id="UP000215335"/>
    </source>
</evidence>
<dbReference type="EC" id="3.2.2.21" evidence="4"/>
<comment type="function">
    <text evidence="2">Hydrolysis of the deoxyribose N-glycosidic bond to excise 3-methyladenine, and 7-methylguanine from the damaged DNA polymer formed by alkylation lesions.</text>
</comment>
<dbReference type="InterPro" id="IPR003180">
    <property type="entry name" value="MPG"/>
</dbReference>
<evidence type="ECO:0000256" key="2">
    <source>
        <dbReference type="ARBA" id="ARBA00002421"/>
    </source>
</evidence>
<organism evidence="15 16">
    <name type="scientific">Trichomalopsis sarcophagae</name>
    <dbReference type="NCBI Taxonomy" id="543379"/>
    <lineage>
        <taxon>Eukaryota</taxon>
        <taxon>Metazoa</taxon>
        <taxon>Ecdysozoa</taxon>
        <taxon>Arthropoda</taxon>
        <taxon>Hexapoda</taxon>
        <taxon>Insecta</taxon>
        <taxon>Pterygota</taxon>
        <taxon>Neoptera</taxon>
        <taxon>Endopterygota</taxon>
        <taxon>Hymenoptera</taxon>
        <taxon>Apocrita</taxon>
        <taxon>Proctotrupomorpha</taxon>
        <taxon>Chalcidoidea</taxon>
        <taxon>Pteromalidae</taxon>
        <taxon>Pteromalinae</taxon>
        <taxon>Trichomalopsis</taxon>
    </lineage>
</organism>
<evidence type="ECO:0000256" key="4">
    <source>
        <dbReference type="ARBA" id="ARBA00012000"/>
    </source>
</evidence>
<evidence type="ECO:0000256" key="12">
    <source>
        <dbReference type="ARBA" id="ARBA00078171"/>
    </source>
</evidence>
<dbReference type="PANTHER" id="PTHR10429">
    <property type="entry name" value="DNA-3-METHYLADENINE GLYCOSYLASE"/>
    <property type="match status" value="1"/>
</dbReference>
<comment type="subunit">
    <text evidence="9">Binds MBD1. Binds SSBP1.</text>
</comment>
<dbReference type="AlphaFoldDB" id="A0A232FAC0"/>
<accession>A0A232FAC0</accession>
<dbReference type="GO" id="GO:0003677">
    <property type="term" value="F:DNA binding"/>
    <property type="evidence" value="ECO:0007669"/>
    <property type="project" value="InterPro"/>
</dbReference>
<evidence type="ECO:0000256" key="10">
    <source>
        <dbReference type="ARBA" id="ARBA00068926"/>
    </source>
</evidence>
<evidence type="ECO:0000256" key="8">
    <source>
        <dbReference type="ARBA" id="ARBA00033426"/>
    </source>
</evidence>
<evidence type="ECO:0000256" key="11">
    <source>
        <dbReference type="ARBA" id="ARBA00076879"/>
    </source>
</evidence>
<dbReference type="Pfam" id="PF02245">
    <property type="entry name" value="Pur_DNA_glyco"/>
    <property type="match status" value="1"/>
</dbReference>
<gene>
    <name evidence="15" type="ORF">TSAR_013571</name>
</gene>
<dbReference type="InterPro" id="IPR011034">
    <property type="entry name" value="Formyl_transferase-like_C_sf"/>
</dbReference>
<evidence type="ECO:0000256" key="13">
    <source>
        <dbReference type="ARBA" id="ARBA00082988"/>
    </source>
</evidence>
<comment type="caution">
    <text evidence="15">The sequence shown here is derived from an EMBL/GenBank/DDBJ whole genome shotgun (WGS) entry which is preliminary data.</text>
</comment>
<dbReference type="Proteomes" id="UP000215335">
    <property type="component" value="Unassembled WGS sequence"/>
</dbReference>
<dbReference type="CDD" id="cd00540">
    <property type="entry name" value="AAG"/>
    <property type="match status" value="1"/>
</dbReference>
<dbReference type="SUPFAM" id="SSF50486">
    <property type="entry name" value="FMT C-terminal domain-like"/>
    <property type="match status" value="1"/>
</dbReference>
<dbReference type="PANTHER" id="PTHR10429:SF0">
    <property type="entry name" value="DNA-3-METHYLADENINE GLYCOSYLASE"/>
    <property type="match status" value="1"/>
</dbReference>
<comment type="catalytic activity">
    <reaction evidence="1">
        <text>Hydrolysis of alkylated DNA, releasing 3-methyladenine, 3-methylguanine, 7-methylguanine and 7-methyladenine.</text>
        <dbReference type="EC" id="3.2.2.21"/>
    </reaction>
</comment>
<dbReference type="HAMAP" id="MF_00527">
    <property type="entry name" value="3MGH"/>
    <property type="match status" value="1"/>
</dbReference>
<dbReference type="NCBIfam" id="TIGR00567">
    <property type="entry name" value="3mg"/>
    <property type="match status" value="1"/>
</dbReference>
<dbReference type="Gene3D" id="3.10.300.10">
    <property type="entry name" value="Methylpurine-DNA glycosylase (MPG)"/>
    <property type="match status" value="1"/>
</dbReference>
<reference evidence="15 16" key="1">
    <citation type="journal article" date="2017" name="Curr. Biol.">
        <title>The Evolution of Venom by Co-option of Single-Copy Genes.</title>
        <authorList>
            <person name="Martinson E.O."/>
            <person name="Mrinalini"/>
            <person name="Kelkar Y.D."/>
            <person name="Chang C.H."/>
            <person name="Werren J.H."/>
        </authorList>
    </citation>
    <scope>NUCLEOTIDE SEQUENCE [LARGE SCALE GENOMIC DNA]</scope>
    <source>
        <strain evidence="15 16">Alberta</strain>
        <tissue evidence="15">Whole body</tissue>
    </source>
</reference>
<keyword evidence="7" id="KW-0234">DNA repair</keyword>